<protein>
    <submittedName>
        <fullName evidence="1">Uncharacterized protein</fullName>
    </submittedName>
</protein>
<organism evidence="1 2">
    <name type="scientific">Sorangium cellulosum</name>
    <name type="common">Polyangium cellulosum</name>
    <dbReference type="NCBI Taxonomy" id="56"/>
    <lineage>
        <taxon>Bacteria</taxon>
        <taxon>Pseudomonadati</taxon>
        <taxon>Myxococcota</taxon>
        <taxon>Polyangia</taxon>
        <taxon>Polyangiales</taxon>
        <taxon>Polyangiaceae</taxon>
        <taxon>Sorangium</taxon>
    </lineage>
</organism>
<accession>A0A150PGV3</accession>
<reference evidence="1 2" key="1">
    <citation type="submission" date="2014-02" db="EMBL/GenBank/DDBJ databases">
        <title>The small core and large imbalanced accessory genome model reveals a collaborative survival strategy of Sorangium cellulosum strains in nature.</title>
        <authorList>
            <person name="Han K."/>
            <person name="Peng R."/>
            <person name="Blom J."/>
            <person name="Li Y.-Z."/>
        </authorList>
    </citation>
    <scope>NUCLEOTIDE SEQUENCE [LARGE SCALE GENOMIC DNA]</scope>
    <source>
        <strain evidence="1 2">So0157-25</strain>
    </source>
</reference>
<evidence type="ECO:0000313" key="2">
    <source>
        <dbReference type="Proteomes" id="UP000075420"/>
    </source>
</evidence>
<evidence type="ECO:0000313" key="1">
    <source>
        <dbReference type="EMBL" id="KYF54903.1"/>
    </source>
</evidence>
<proteinExistence type="predicted"/>
<dbReference type="Proteomes" id="UP000075420">
    <property type="component" value="Unassembled WGS sequence"/>
</dbReference>
<sequence length="155" mass="17005">MPTPLQPGQIALRYACNEKYQGDDGCASGSEEYARWLAAAVLRPSTERLVEVEGGGPMGAEWNPSNDIVLFAAEGDAPRSVRVGSKSFSGTAAGPGRIAFRVPLRAWKRLERPLRAADGFGTPPDRRWVKVVRMDLLLDQGREQRPVFFLTAYGE</sequence>
<comment type="caution">
    <text evidence="1">The sequence shown here is derived from an EMBL/GenBank/DDBJ whole genome shotgun (WGS) entry which is preliminary data.</text>
</comment>
<dbReference type="AlphaFoldDB" id="A0A150PGV3"/>
<gene>
    <name evidence="1" type="ORF">BE08_41650</name>
</gene>
<name>A0A150PGV3_SORCE</name>
<dbReference type="EMBL" id="JELY01001689">
    <property type="protein sequence ID" value="KYF54903.1"/>
    <property type="molecule type" value="Genomic_DNA"/>
</dbReference>